<dbReference type="RefSeq" id="XP_007414766.1">
    <property type="nucleotide sequence ID" value="XM_007414704.1"/>
</dbReference>
<dbReference type="Gene3D" id="3.90.550.50">
    <property type="match status" value="1"/>
</dbReference>
<evidence type="ECO:0008006" key="3">
    <source>
        <dbReference type="Google" id="ProtNLM"/>
    </source>
</evidence>
<keyword evidence="2" id="KW-1185">Reference proteome</keyword>
<name>F4S0B3_MELLP</name>
<dbReference type="HOGENOM" id="CLU_022043_0_0_1"/>
<dbReference type="GeneID" id="18930687"/>
<dbReference type="OrthoDB" id="2187549at2759"/>
<dbReference type="STRING" id="747676.F4S0B3"/>
<gene>
    <name evidence="1" type="ORF">MELLADRAFT_66720</name>
</gene>
<protein>
    <recommendedName>
        <fullName evidence="3">Family 31 glycosyltransferase</fullName>
    </recommendedName>
</protein>
<dbReference type="EMBL" id="GL883134">
    <property type="protein sequence ID" value="EGG01932.1"/>
    <property type="molecule type" value="Genomic_DNA"/>
</dbReference>
<dbReference type="InParanoid" id="F4S0B3"/>
<dbReference type="KEGG" id="mlr:MELLADRAFT_66720"/>
<evidence type="ECO:0000313" key="1">
    <source>
        <dbReference type="EMBL" id="EGG01932.1"/>
    </source>
</evidence>
<dbReference type="AlphaFoldDB" id="F4S0B3"/>
<sequence length="550" mass="62254">MTHLSSDRECTVFEILSVSPYQKSFSVFKPTILMPSAQDFCPKDYRGVASTIVLRPTAVLLDSEMRTIQMPFRQAENFLPFANKSSAQIPVGAFPRLLNVILSRESSPKCSVYDIDTASFPEDLGLDPFHGTPTTFRPPVLMWGLATSAAGIDEALPLWKDWMKEDDHIKKRRKGSSALLLLSAEDAPETQEQSRSQISQSGLNIEMEVVHASHQARRYFALIRWLWYTTKDRTGTEEIDWYVLCDDDTYFLDTKSTRHGISFILARFQDPKSFPYLISSMNKTLSHTQPEENGVSSGSGIFISRELMRMMNLPGQWEACDEEFSEFSGDKLACSGTNQFISGPTIISWCAARALKANSLKDFISVMPNLHTLEVKGDAHGIFQAGWEFLSLYNFRTSFQFFPKSHHHVLNDEVETVKLIGLISRAIGSANWGRRFVWGVDSDENPTGESLVICLGFSITKYAAGVMDTNMLRSVEETFDSANLTSPIRPKLVEGLQKNTYFIADAQFLPAYSPSKRFTQKPVPEVLMMRYMNSDRETLDIIWDPRKHRN</sequence>
<accession>F4S0B3</accession>
<dbReference type="Proteomes" id="UP000001072">
    <property type="component" value="Unassembled WGS sequence"/>
</dbReference>
<evidence type="ECO:0000313" key="2">
    <source>
        <dbReference type="Proteomes" id="UP000001072"/>
    </source>
</evidence>
<reference evidence="2" key="1">
    <citation type="journal article" date="2011" name="Proc. Natl. Acad. Sci. U.S.A.">
        <title>Obligate biotrophy features unraveled by the genomic analysis of rust fungi.</title>
        <authorList>
            <person name="Duplessis S."/>
            <person name="Cuomo C.A."/>
            <person name="Lin Y.-C."/>
            <person name="Aerts A."/>
            <person name="Tisserant E."/>
            <person name="Veneault-Fourrey C."/>
            <person name="Joly D.L."/>
            <person name="Hacquard S."/>
            <person name="Amselem J."/>
            <person name="Cantarel B.L."/>
            <person name="Chiu R."/>
            <person name="Coutinho P.M."/>
            <person name="Feau N."/>
            <person name="Field M."/>
            <person name="Frey P."/>
            <person name="Gelhaye E."/>
            <person name="Goldberg J."/>
            <person name="Grabherr M.G."/>
            <person name="Kodira C.D."/>
            <person name="Kohler A."/>
            <person name="Kuees U."/>
            <person name="Lindquist E.A."/>
            <person name="Lucas S.M."/>
            <person name="Mago R."/>
            <person name="Mauceli E."/>
            <person name="Morin E."/>
            <person name="Murat C."/>
            <person name="Pangilinan J.L."/>
            <person name="Park R."/>
            <person name="Pearson M."/>
            <person name="Quesneville H."/>
            <person name="Rouhier N."/>
            <person name="Sakthikumar S."/>
            <person name="Salamov A.A."/>
            <person name="Schmutz J."/>
            <person name="Selles B."/>
            <person name="Shapiro H."/>
            <person name="Tanguay P."/>
            <person name="Tuskan G.A."/>
            <person name="Henrissat B."/>
            <person name="Van de Peer Y."/>
            <person name="Rouze P."/>
            <person name="Ellis J.G."/>
            <person name="Dodds P.N."/>
            <person name="Schein J.E."/>
            <person name="Zhong S."/>
            <person name="Hamelin R.C."/>
            <person name="Grigoriev I.V."/>
            <person name="Szabo L.J."/>
            <person name="Martin F."/>
        </authorList>
    </citation>
    <scope>NUCLEOTIDE SEQUENCE [LARGE SCALE GENOMIC DNA]</scope>
    <source>
        <strain evidence="2">98AG31 / pathotype 3-4-7</strain>
    </source>
</reference>
<proteinExistence type="predicted"/>
<organism evidence="2">
    <name type="scientific">Melampsora larici-populina (strain 98AG31 / pathotype 3-4-7)</name>
    <name type="common">Poplar leaf rust fungus</name>
    <dbReference type="NCBI Taxonomy" id="747676"/>
    <lineage>
        <taxon>Eukaryota</taxon>
        <taxon>Fungi</taxon>
        <taxon>Dikarya</taxon>
        <taxon>Basidiomycota</taxon>
        <taxon>Pucciniomycotina</taxon>
        <taxon>Pucciniomycetes</taxon>
        <taxon>Pucciniales</taxon>
        <taxon>Melampsoraceae</taxon>
        <taxon>Melampsora</taxon>
    </lineage>
</organism>
<dbReference type="VEuPathDB" id="FungiDB:MELLADRAFT_66720"/>